<name>A0A1S2LEE1_9BACI</name>
<feature type="domain" description="GFO/IDH/MocA-like oxidoreductase" evidence="2">
    <location>
        <begin position="136"/>
        <end position="246"/>
    </location>
</feature>
<accession>A0A1S2LEE1</accession>
<evidence type="ECO:0000313" key="4">
    <source>
        <dbReference type="Proteomes" id="UP000179524"/>
    </source>
</evidence>
<gene>
    <name evidence="3" type="ORF">BKP37_17110</name>
</gene>
<dbReference type="InterPro" id="IPR036291">
    <property type="entry name" value="NAD(P)-bd_dom_sf"/>
</dbReference>
<dbReference type="RefSeq" id="WP_071310839.1">
    <property type="nucleotide sequence ID" value="NZ_MLQR01000046.1"/>
</dbReference>
<dbReference type="SUPFAM" id="SSF51735">
    <property type="entry name" value="NAD(P)-binding Rossmann-fold domains"/>
    <property type="match status" value="1"/>
</dbReference>
<dbReference type="SUPFAM" id="SSF55347">
    <property type="entry name" value="Glyceraldehyde-3-phosphate dehydrogenase-like, C-terminal domain"/>
    <property type="match status" value="1"/>
</dbReference>
<reference evidence="3 4" key="1">
    <citation type="submission" date="2016-10" db="EMBL/GenBank/DDBJ databases">
        <title>Draft genome sequences of four alkaliphilic bacteria belonging to the Anaerobacillus genus.</title>
        <authorList>
            <person name="Bassil N.M."/>
            <person name="Lloyd J.R."/>
        </authorList>
    </citation>
    <scope>NUCLEOTIDE SEQUENCE [LARGE SCALE GENOMIC DNA]</scope>
    <source>
        <strain evidence="3 4">DSM 18345</strain>
    </source>
</reference>
<proteinExistence type="predicted"/>
<dbReference type="PANTHER" id="PTHR43054:SF1">
    <property type="entry name" value="SCYLLO-INOSITOL 2-DEHYDROGENASE (NADP(+)) IOLU"/>
    <property type="match status" value="1"/>
</dbReference>
<protein>
    <submittedName>
        <fullName evidence="3">Oxidoreductase</fullName>
    </submittedName>
</protein>
<dbReference type="EMBL" id="MLQR01000046">
    <property type="protein sequence ID" value="OIJ10892.1"/>
    <property type="molecule type" value="Genomic_DNA"/>
</dbReference>
<dbReference type="OrthoDB" id="9815825at2"/>
<dbReference type="PANTHER" id="PTHR43054">
    <property type="match status" value="1"/>
</dbReference>
<evidence type="ECO:0000259" key="2">
    <source>
        <dbReference type="Pfam" id="PF22725"/>
    </source>
</evidence>
<dbReference type="InterPro" id="IPR055170">
    <property type="entry name" value="GFO_IDH_MocA-like_dom"/>
</dbReference>
<evidence type="ECO:0000313" key="3">
    <source>
        <dbReference type="EMBL" id="OIJ10892.1"/>
    </source>
</evidence>
<keyword evidence="4" id="KW-1185">Reference proteome</keyword>
<dbReference type="Gene3D" id="3.40.50.720">
    <property type="entry name" value="NAD(P)-binding Rossmann-like Domain"/>
    <property type="match status" value="1"/>
</dbReference>
<dbReference type="InterPro" id="IPR000683">
    <property type="entry name" value="Gfo/Idh/MocA-like_OxRdtase_N"/>
</dbReference>
<organism evidence="3 4">
    <name type="scientific">Anaerobacillus alkalilacustris</name>
    <dbReference type="NCBI Taxonomy" id="393763"/>
    <lineage>
        <taxon>Bacteria</taxon>
        <taxon>Bacillati</taxon>
        <taxon>Bacillota</taxon>
        <taxon>Bacilli</taxon>
        <taxon>Bacillales</taxon>
        <taxon>Bacillaceae</taxon>
        <taxon>Anaerobacillus</taxon>
    </lineage>
</organism>
<dbReference type="Gene3D" id="3.30.360.10">
    <property type="entry name" value="Dihydrodipicolinate Reductase, domain 2"/>
    <property type="match status" value="1"/>
</dbReference>
<feature type="domain" description="Gfo/Idh/MocA-like oxidoreductase N-terminal" evidence="1">
    <location>
        <begin position="2"/>
        <end position="117"/>
    </location>
</feature>
<comment type="caution">
    <text evidence="3">The sequence shown here is derived from an EMBL/GenBank/DDBJ whole genome shotgun (WGS) entry which is preliminary data.</text>
</comment>
<dbReference type="Proteomes" id="UP000179524">
    <property type="component" value="Unassembled WGS sequence"/>
</dbReference>
<dbReference type="Pfam" id="PF01408">
    <property type="entry name" value="GFO_IDH_MocA"/>
    <property type="match status" value="1"/>
</dbReference>
<evidence type="ECO:0000259" key="1">
    <source>
        <dbReference type="Pfam" id="PF01408"/>
    </source>
</evidence>
<sequence>MKIATIGTGPIVDKFLSALNEIEEATCEAIYSRKEETAKPLAEKFNVQTIYTDLDKLYADPNVNFVYIASPNSLHYDQAYQALQNGKNVICEKPFTSTVQELESLISLAKQKNLLLFEAITTIHLPNYQLIKENINKLGQIKFIQCNYSQYSSKYNALLRGETPNVFNPKFSGGALTDINIYNLHFVMNLFGTPQTVQYKANKHPNGIDTSGILLLEYPDFIGECVGCKDTNSLNFVLIQGEKGYLHVEHGANGCRKVILHLEDNEVELNAQTEENIMHYELLTFNDIYHSKNFEQCYQLLDYSHSVLKVLEDARKDADITFDADLLKFKSS</sequence>
<dbReference type="Pfam" id="PF22725">
    <property type="entry name" value="GFO_IDH_MocA_C3"/>
    <property type="match status" value="1"/>
</dbReference>
<dbReference type="GO" id="GO:0000166">
    <property type="term" value="F:nucleotide binding"/>
    <property type="evidence" value="ECO:0007669"/>
    <property type="project" value="InterPro"/>
</dbReference>
<dbReference type="AlphaFoldDB" id="A0A1S2LEE1"/>